<evidence type="ECO:0000256" key="3">
    <source>
        <dbReference type="ARBA" id="ARBA00022553"/>
    </source>
</evidence>
<proteinExistence type="predicted"/>
<evidence type="ECO:0000256" key="4">
    <source>
        <dbReference type="ARBA" id="ARBA00022588"/>
    </source>
</evidence>
<dbReference type="PANTHER" id="PTHR47230:SF1">
    <property type="entry name" value="TIR DOMAIN-CONTAINING ADAPTER MOLECULE 1"/>
    <property type="match status" value="1"/>
</dbReference>
<gene>
    <name evidence="9" type="primary">ticam1</name>
</gene>
<reference evidence="9" key="2">
    <citation type="submission" date="2025-08" db="UniProtKB">
        <authorList>
            <consortium name="Ensembl"/>
        </authorList>
    </citation>
    <scope>IDENTIFICATION</scope>
</reference>
<feature type="domain" description="TIR" evidence="8">
    <location>
        <begin position="315"/>
        <end position="479"/>
    </location>
</feature>
<dbReference type="Pfam" id="PF13676">
    <property type="entry name" value="TIR_2"/>
    <property type="match status" value="1"/>
</dbReference>
<feature type="compositionally biased region" description="Low complexity" evidence="7">
    <location>
        <begin position="219"/>
        <end position="230"/>
    </location>
</feature>
<feature type="region of interest" description="Disordered" evidence="7">
    <location>
        <begin position="210"/>
        <end position="238"/>
    </location>
</feature>
<reference evidence="9" key="3">
    <citation type="submission" date="2025-09" db="UniProtKB">
        <authorList>
            <consortium name="Ensembl"/>
        </authorList>
    </citation>
    <scope>IDENTIFICATION</scope>
</reference>
<dbReference type="OrthoDB" id="62956at2759"/>
<dbReference type="AlphaFoldDB" id="A0A8C9RYA0"/>
<dbReference type="PROSITE" id="PS50104">
    <property type="entry name" value="TIR"/>
    <property type="match status" value="1"/>
</dbReference>
<dbReference type="GO" id="GO:0005768">
    <property type="term" value="C:endosome"/>
    <property type="evidence" value="ECO:0007669"/>
    <property type="project" value="TreeGrafter"/>
</dbReference>
<dbReference type="Ensembl" id="ENSSFOT00015029023.2">
    <property type="protein sequence ID" value="ENSSFOP00015028699.2"/>
    <property type="gene ID" value="ENSSFOG00015018422.2"/>
</dbReference>
<keyword evidence="3" id="KW-0597">Phosphoprotein</keyword>
<dbReference type="InterPro" id="IPR040886">
    <property type="entry name" value="TRIF_N"/>
</dbReference>
<evidence type="ECO:0000256" key="5">
    <source>
        <dbReference type="ARBA" id="ARBA00022859"/>
    </source>
</evidence>
<keyword evidence="4" id="KW-0399">Innate immunity</keyword>
<sequence length="558" mass="62726">MQEKKSAESNAGTGLKDAFKVLSRASQERVQSLTFKMGSSQAEVLVHAMCLICLKKGQEALVKLKTLQDSSLAKHLAEMVKMQSLVDYRMESLNSPDSQVDTLIELARVFSVLAQEKLCSESQRDEAYRVALRASEHNMVGKEESRYGEQLMKEVKEACGAHVVTMGSSEISCPGGRTLKSSLGDNSIFSCGNRGLDRGSTAIPIQGSQCGLSAKGAERSSPSSLRTSSPNEMSFPSHLEVSASPTTEFNLHRINWDMQNLKLIPSQSSKEDISQSLPLAQSESQLRMESSTVLSQNKTENEKDKEDEEEEDEPIFFSFVIFHAPEDLDMAEKLQKKLEGLGIGEGATFSQDFLVPGRSQLKCVEDAIDNSAFTILLLSRNFSNHLHEFQTNSALMNSIQKRHKYNSVIPLLPSKNSMPPEDIPRPLRIYVPLYESGCFDKAARKAFAPEMIRKQKQLWSKDQLIRKQQEKQDRLKEKCERDKILAYEANKTLYLEKMRLYWLQQLLNVPLAHQQPNIHIENASYVMLGNNSQMTVGGGNLCNILIHYREENYILFSV</sequence>
<keyword evidence="5" id="KW-0391">Immunity</keyword>
<feature type="region of interest" description="Disordered" evidence="7">
    <location>
        <begin position="267"/>
        <end position="312"/>
    </location>
</feature>
<dbReference type="GO" id="GO:0043123">
    <property type="term" value="P:positive regulation of canonical NF-kappaB signal transduction"/>
    <property type="evidence" value="ECO:0007669"/>
    <property type="project" value="TreeGrafter"/>
</dbReference>
<dbReference type="InterPro" id="IPR000157">
    <property type="entry name" value="TIR_dom"/>
</dbReference>
<comment type="subcellular location">
    <subcellularLocation>
        <location evidence="1">Cytoplasm</location>
    </subcellularLocation>
</comment>
<evidence type="ECO:0000256" key="6">
    <source>
        <dbReference type="ARBA" id="ARBA00023198"/>
    </source>
</evidence>
<evidence type="ECO:0000256" key="7">
    <source>
        <dbReference type="SAM" id="MobiDB-lite"/>
    </source>
</evidence>
<dbReference type="InterPro" id="IPR035897">
    <property type="entry name" value="Toll_tir_struct_dom_sf"/>
</dbReference>
<dbReference type="Gene3D" id="3.40.50.10140">
    <property type="entry name" value="Toll/interleukin-1 receptor homology (TIR) domain"/>
    <property type="match status" value="1"/>
</dbReference>
<keyword evidence="6" id="KW-0395">Inflammatory response</keyword>
<reference evidence="9 10" key="1">
    <citation type="submission" date="2019-04" db="EMBL/GenBank/DDBJ databases">
        <authorList>
            <consortium name="Wellcome Sanger Institute Data Sharing"/>
        </authorList>
    </citation>
    <scope>NUCLEOTIDE SEQUENCE [LARGE SCALE GENOMIC DNA]</scope>
</reference>
<protein>
    <submittedName>
        <fullName evidence="9">TIR domain containing adaptor molecule 1</fullName>
    </submittedName>
</protein>
<dbReference type="InterPro" id="IPR046946">
    <property type="entry name" value="TCAM1/2"/>
</dbReference>
<name>A0A8C9RYA0_SCLFO</name>
<evidence type="ECO:0000313" key="10">
    <source>
        <dbReference type="Proteomes" id="UP000694397"/>
    </source>
</evidence>
<dbReference type="PANTHER" id="PTHR47230">
    <property type="entry name" value="TIR DOMAIN-CONTAINING ADAPTER MOLECULE 1"/>
    <property type="match status" value="1"/>
</dbReference>
<dbReference type="GO" id="GO:0006954">
    <property type="term" value="P:inflammatory response"/>
    <property type="evidence" value="ECO:0007669"/>
    <property type="project" value="UniProtKB-KW"/>
</dbReference>
<evidence type="ECO:0000256" key="2">
    <source>
        <dbReference type="ARBA" id="ARBA00022490"/>
    </source>
</evidence>
<evidence type="ECO:0000313" key="9">
    <source>
        <dbReference type="Ensembl" id="ENSSFOP00015028699.2"/>
    </source>
</evidence>
<keyword evidence="10" id="KW-1185">Reference proteome</keyword>
<dbReference type="Proteomes" id="UP000694397">
    <property type="component" value="Chromosome 2"/>
</dbReference>
<evidence type="ECO:0000259" key="8">
    <source>
        <dbReference type="PROSITE" id="PS50104"/>
    </source>
</evidence>
<dbReference type="GO" id="GO:0035666">
    <property type="term" value="P:TRIF-dependent toll-like receptor signaling pathway"/>
    <property type="evidence" value="ECO:0007669"/>
    <property type="project" value="InterPro"/>
</dbReference>
<evidence type="ECO:0000256" key="1">
    <source>
        <dbReference type="ARBA" id="ARBA00004496"/>
    </source>
</evidence>
<accession>A0A8C9RYA0</accession>
<dbReference type="GeneTree" id="ENSGT00940000163706"/>
<keyword evidence="2" id="KW-0963">Cytoplasm</keyword>
<dbReference type="Pfam" id="PF17798">
    <property type="entry name" value="TRIF-NTD"/>
    <property type="match status" value="1"/>
</dbReference>
<dbReference type="GO" id="GO:0045087">
    <property type="term" value="P:innate immune response"/>
    <property type="evidence" value="ECO:0007669"/>
    <property type="project" value="UniProtKB-KW"/>
</dbReference>
<dbReference type="SUPFAM" id="SSF52200">
    <property type="entry name" value="Toll/Interleukin receptor TIR domain"/>
    <property type="match status" value="1"/>
</dbReference>
<dbReference type="GO" id="GO:0035591">
    <property type="term" value="F:signaling adaptor activity"/>
    <property type="evidence" value="ECO:0007669"/>
    <property type="project" value="TreeGrafter"/>
</dbReference>
<organism evidence="9 10">
    <name type="scientific">Scleropages formosus</name>
    <name type="common">Asian bonytongue</name>
    <name type="synonym">Osteoglossum formosum</name>
    <dbReference type="NCBI Taxonomy" id="113540"/>
    <lineage>
        <taxon>Eukaryota</taxon>
        <taxon>Metazoa</taxon>
        <taxon>Chordata</taxon>
        <taxon>Craniata</taxon>
        <taxon>Vertebrata</taxon>
        <taxon>Euteleostomi</taxon>
        <taxon>Actinopterygii</taxon>
        <taxon>Neopterygii</taxon>
        <taxon>Teleostei</taxon>
        <taxon>Osteoglossocephala</taxon>
        <taxon>Osteoglossomorpha</taxon>
        <taxon>Osteoglossiformes</taxon>
        <taxon>Osteoglossidae</taxon>
        <taxon>Scleropages</taxon>
    </lineage>
</organism>
<dbReference type="Gene3D" id="1.25.40.780">
    <property type="match status" value="1"/>
</dbReference>
<feature type="compositionally biased region" description="Polar residues" evidence="7">
    <location>
        <begin position="274"/>
        <end position="296"/>
    </location>
</feature>
<dbReference type="GO" id="GO:0032481">
    <property type="term" value="P:positive regulation of type I interferon production"/>
    <property type="evidence" value="ECO:0007669"/>
    <property type="project" value="TreeGrafter"/>
</dbReference>